<comment type="subcellular location">
    <subcellularLocation>
        <location evidence="1">Cell membrane</location>
        <topology evidence="1">Multi-pass membrane protein</topology>
    </subcellularLocation>
    <subcellularLocation>
        <location evidence="8">Membrane</location>
        <topology evidence="8">Multi-pass membrane protein</topology>
    </subcellularLocation>
</comment>
<dbReference type="Proteomes" id="UP000811844">
    <property type="component" value="Unassembled WGS sequence"/>
</dbReference>
<feature type="domain" description="MotA/TolQ/ExbB proton channel" evidence="10">
    <location>
        <begin position="65"/>
        <end position="135"/>
    </location>
</feature>
<reference evidence="11 12" key="1">
    <citation type="submission" date="2020-02" db="EMBL/GenBank/DDBJ databases">
        <title>Shewanella WXL01 sp. nov., a marine bacterium isolated from green algae in Luhuitou Fringing Reef (Northern South China Sea).</title>
        <authorList>
            <person name="Wang X."/>
        </authorList>
    </citation>
    <scope>NUCLEOTIDE SEQUENCE [LARGE SCALE GENOMIC DNA]</scope>
    <source>
        <strain evidence="11 12">MCCC 1A01895</strain>
    </source>
</reference>
<keyword evidence="2 8" id="KW-0813">Transport</keyword>
<dbReference type="Pfam" id="PF01618">
    <property type="entry name" value="MotA_ExbB"/>
    <property type="match status" value="1"/>
</dbReference>
<protein>
    <submittedName>
        <fullName evidence="11">MotA/TolQ/ExbB proton channel family protein</fullName>
    </submittedName>
</protein>
<keyword evidence="6 9" id="KW-1133">Transmembrane helix</keyword>
<gene>
    <name evidence="11" type="ORF">G3R48_05230</name>
</gene>
<feature type="transmembrane region" description="Helical" evidence="9">
    <location>
        <begin position="65"/>
        <end position="85"/>
    </location>
</feature>
<keyword evidence="5 8" id="KW-0653">Protein transport</keyword>
<dbReference type="EMBL" id="JAAIKR010000003">
    <property type="protein sequence ID" value="MBR9727394.1"/>
    <property type="molecule type" value="Genomic_DNA"/>
</dbReference>
<evidence type="ECO:0000256" key="8">
    <source>
        <dbReference type="RuleBase" id="RU004057"/>
    </source>
</evidence>
<comment type="caution">
    <text evidence="11">The sequence shown here is derived from an EMBL/GenBank/DDBJ whole genome shotgun (WGS) entry which is preliminary data.</text>
</comment>
<dbReference type="RefSeq" id="WP_153662519.1">
    <property type="nucleotide sequence ID" value="NZ_JAAIKR010000003.1"/>
</dbReference>
<dbReference type="PANTHER" id="PTHR30625">
    <property type="entry name" value="PROTEIN TOLQ"/>
    <property type="match status" value="1"/>
</dbReference>
<evidence type="ECO:0000256" key="4">
    <source>
        <dbReference type="ARBA" id="ARBA00022692"/>
    </source>
</evidence>
<feature type="transmembrane region" description="Helical" evidence="9">
    <location>
        <begin position="105"/>
        <end position="126"/>
    </location>
</feature>
<evidence type="ECO:0000256" key="2">
    <source>
        <dbReference type="ARBA" id="ARBA00022448"/>
    </source>
</evidence>
<evidence type="ECO:0000313" key="11">
    <source>
        <dbReference type="EMBL" id="MBR9727394.1"/>
    </source>
</evidence>
<name>A0ABS5I130_9GAMM</name>
<evidence type="ECO:0000259" key="10">
    <source>
        <dbReference type="Pfam" id="PF01618"/>
    </source>
</evidence>
<keyword evidence="4 9" id="KW-0812">Transmembrane</keyword>
<keyword evidence="7 9" id="KW-0472">Membrane</keyword>
<dbReference type="PANTHER" id="PTHR30625:SF15">
    <property type="entry name" value="BIOPOLYMER TRANSPORT PROTEIN EXBB"/>
    <property type="match status" value="1"/>
</dbReference>
<evidence type="ECO:0000256" key="7">
    <source>
        <dbReference type="ARBA" id="ARBA00023136"/>
    </source>
</evidence>
<dbReference type="InterPro" id="IPR050790">
    <property type="entry name" value="ExbB/TolQ_transport"/>
</dbReference>
<evidence type="ECO:0000256" key="6">
    <source>
        <dbReference type="ARBA" id="ARBA00022989"/>
    </source>
</evidence>
<proteinExistence type="inferred from homology"/>
<feature type="transmembrane region" description="Helical" evidence="9">
    <location>
        <begin position="24"/>
        <end position="44"/>
    </location>
</feature>
<keyword evidence="3" id="KW-1003">Cell membrane</keyword>
<evidence type="ECO:0000313" key="12">
    <source>
        <dbReference type="Proteomes" id="UP000811844"/>
    </source>
</evidence>
<organism evidence="11 12">
    <name type="scientific">Shewanella intestini</name>
    <dbReference type="NCBI Taxonomy" id="2017544"/>
    <lineage>
        <taxon>Bacteria</taxon>
        <taxon>Pseudomonadati</taxon>
        <taxon>Pseudomonadota</taxon>
        <taxon>Gammaproteobacteria</taxon>
        <taxon>Alteromonadales</taxon>
        <taxon>Shewanellaceae</taxon>
        <taxon>Shewanella</taxon>
    </lineage>
</organism>
<dbReference type="InterPro" id="IPR002898">
    <property type="entry name" value="MotA_ExbB_proton_chnl"/>
</dbReference>
<accession>A0ABS5I130</accession>
<evidence type="ECO:0000256" key="1">
    <source>
        <dbReference type="ARBA" id="ARBA00004651"/>
    </source>
</evidence>
<comment type="similarity">
    <text evidence="8">Belongs to the exbB/tolQ family.</text>
</comment>
<sequence>MLEALLMPFSTLALPDWLFDGGPILWIIFVFAAILYWQLADLLGQLQCSGSHSCWLCRHHKCEQLVAWVSAAPLLGLLGTVHGLLNSFEVLATEHSTSISQGIAQALITTEVGLIVAIPAWILLLLGQQRCQSKLEQSQ</sequence>
<evidence type="ECO:0000256" key="3">
    <source>
        <dbReference type="ARBA" id="ARBA00022475"/>
    </source>
</evidence>
<evidence type="ECO:0000256" key="5">
    <source>
        <dbReference type="ARBA" id="ARBA00022927"/>
    </source>
</evidence>
<keyword evidence="12" id="KW-1185">Reference proteome</keyword>
<evidence type="ECO:0000256" key="9">
    <source>
        <dbReference type="SAM" id="Phobius"/>
    </source>
</evidence>